<dbReference type="SUPFAM" id="SSF56731">
    <property type="entry name" value="DNA primase core"/>
    <property type="match status" value="1"/>
</dbReference>
<gene>
    <name evidence="1" type="ORF">ACBT_2186</name>
    <name evidence="2" type="ORF">FE247_02400</name>
</gene>
<dbReference type="Pfam" id="PF13155">
    <property type="entry name" value="Toprim_2"/>
    <property type="match status" value="1"/>
</dbReference>
<dbReference type="EMBL" id="VBUC01000003">
    <property type="protein sequence ID" value="TLT01354.1"/>
    <property type="molecule type" value="Genomic_DNA"/>
</dbReference>
<dbReference type="KEGG" id="acib:ACBT_2186"/>
<sequence>MALKATKEQVMNAISSLGFEVFKNGSFHWNSSNTPDMKINEKGSIHCWTASPFNNYTKNHGDIIDFLQLINPTLKFNELKDQAYTLLNLPIQIDFSKEKMTNNHVKSEFISKDFVEEFKNQRVENFDRFRELLNEALPSMCFTKQKELALKYQIGYIKQSDRLIMPIIDENENIITFWKYNKNPKPFLDEDDKEIKLPKVLFSKGRKRTIFNITDLKQYQKDKDAEIYLCAGEKDTLNMLGNGYRAITLGAENSDIQKEHLNLFSNLKIIVAYDYDDAGKKGTEKIVDQLKGITKSVKSWDWENEAKKYNLNLFKGFDMTDFLAEMHCRNKKVFTLKHKTTNTKNLER</sequence>
<organism evidence="1 4">
    <name type="scientific">Aliarcobacter cibarius</name>
    <dbReference type="NCBI Taxonomy" id="255507"/>
    <lineage>
        <taxon>Bacteria</taxon>
        <taxon>Pseudomonadati</taxon>
        <taxon>Campylobacterota</taxon>
        <taxon>Epsilonproteobacteria</taxon>
        <taxon>Campylobacterales</taxon>
        <taxon>Arcobacteraceae</taxon>
        <taxon>Aliarcobacter</taxon>
    </lineage>
</organism>
<proteinExistence type="predicted"/>
<dbReference type="RefSeq" id="WP_024774496.1">
    <property type="nucleotide sequence ID" value="NZ_CP043857.1"/>
</dbReference>
<dbReference type="AlphaFoldDB" id="A0A5J6RJE7"/>
<evidence type="ECO:0000313" key="2">
    <source>
        <dbReference type="EMBL" id="TLT01354.1"/>
    </source>
</evidence>
<evidence type="ECO:0000313" key="1">
    <source>
        <dbReference type="EMBL" id="QKJ28068.1"/>
    </source>
</evidence>
<keyword evidence="3" id="KW-1185">Reference proteome</keyword>
<protein>
    <recommendedName>
        <fullName evidence="5">Toprim domain-containing protein</fullName>
    </recommendedName>
</protein>
<evidence type="ECO:0000313" key="4">
    <source>
        <dbReference type="Proteomes" id="UP000509513"/>
    </source>
</evidence>
<dbReference type="Gene3D" id="3.40.1360.10">
    <property type="match status" value="1"/>
</dbReference>
<reference evidence="2 3" key="1">
    <citation type="submission" date="2019-05" db="EMBL/GenBank/DDBJ databases">
        <title>Arcobacter cibarius and Arcobacter thereius providing challenges in identification an antibiotic susceptibility and Quinolone resistance.</title>
        <authorList>
            <person name="Busch A."/>
            <person name="Hanel I."/>
            <person name="Hotzel H."/>
            <person name="Tomaso H."/>
        </authorList>
    </citation>
    <scope>NUCLEOTIDE SEQUENCE [LARGE SCALE GENOMIC DNA]</scope>
    <source>
        <strain evidence="2 3">16CS0831-2</strain>
    </source>
</reference>
<dbReference type="Proteomes" id="UP000305417">
    <property type="component" value="Unassembled WGS sequence"/>
</dbReference>
<dbReference type="EMBL" id="CP054051">
    <property type="protein sequence ID" value="QKJ28068.1"/>
    <property type="molecule type" value="Genomic_DNA"/>
</dbReference>
<evidence type="ECO:0008006" key="5">
    <source>
        <dbReference type="Google" id="ProtNLM"/>
    </source>
</evidence>
<dbReference type="STRING" id="1442598.GCA_000522465_00314"/>
<reference evidence="1 4" key="2">
    <citation type="submission" date="2020-05" db="EMBL/GenBank/DDBJ databases">
        <title>Complete genome sequencing of Campylobacter and Arcobacter type strains.</title>
        <authorList>
            <person name="Miller W.G."/>
            <person name="Yee E."/>
        </authorList>
    </citation>
    <scope>NUCLEOTIDE SEQUENCE [LARGE SCALE GENOMIC DNA]</scope>
    <source>
        <strain evidence="1 4">LMG 21996</strain>
    </source>
</reference>
<dbReference type="Proteomes" id="UP000509513">
    <property type="component" value="Chromosome"/>
</dbReference>
<evidence type="ECO:0000313" key="3">
    <source>
        <dbReference type="Proteomes" id="UP000305417"/>
    </source>
</evidence>
<accession>A0A5J6RJE7</accession>
<name>A0A5J6RJE7_9BACT</name>